<feature type="transmembrane region" description="Helical" evidence="1">
    <location>
        <begin position="195"/>
        <end position="216"/>
    </location>
</feature>
<evidence type="ECO:0000313" key="4">
    <source>
        <dbReference type="Proteomes" id="UP001144372"/>
    </source>
</evidence>
<evidence type="ECO:0000259" key="2">
    <source>
        <dbReference type="Pfam" id="PF07885"/>
    </source>
</evidence>
<dbReference type="Proteomes" id="UP001144372">
    <property type="component" value="Unassembled WGS sequence"/>
</dbReference>
<sequence length="232" mass="24976">MSIIRSLTNRYSRRRFACLFFSLLITMVAAPVFAAKGLSTRFMEVFLALNILAAVLITLFSFGTYVGLGLLALVLVARGGHALLDYEPLLATSQGIGAVICLVSVCVMLRFILSEGSVTSERIFAALDLYLILGVMCGLLFCILEEEWPGSFSFQSLPLAESRQNPLAHTIYFSFVTLGTLGYGDIIPVGGPARALAVAEAISGQMYLVVVVARLVSLYKGGSCRNEGNEQG</sequence>
<dbReference type="EMBL" id="BSDR01000001">
    <property type="protein sequence ID" value="GLI33762.1"/>
    <property type="molecule type" value="Genomic_DNA"/>
</dbReference>
<accession>A0A9W6D402</accession>
<proteinExistence type="predicted"/>
<dbReference type="SUPFAM" id="SSF81324">
    <property type="entry name" value="Voltage-gated potassium channels"/>
    <property type="match status" value="1"/>
</dbReference>
<comment type="caution">
    <text evidence="3">The sequence shown here is derived from an EMBL/GenBank/DDBJ whole genome shotgun (WGS) entry which is preliminary data.</text>
</comment>
<keyword evidence="1" id="KW-0812">Transmembrane</keyword>
<protein>
    <recommendedName>
        <fullName evidence="2">Potassium channel domain-containing protein</fullName>
    </recommendedName>
</protein>
<feature type="transmembrane region" description="Helical" evidence="1">
    <location>
        <begin position="165"/>
        <end position="183"/>
    </location>
</feature>
<feature type="domain" description="Potassium channel" evidence="2">
    <location>
        <begin position="164"/>
        <end position="218"/>
    </location>
</feature>
<evidence type="ECO:0000256" key="1">
    <source>
        <dbReference type="SAM" id="Phobius"/>
    </source>
</evidence>
<organism evidence="3 4">
    <name type="scientific">Desulforhabdus amnigena</name>
    <dbReference type="NCBI Taxonomy" id="40218"/>
    <lineage>
        <taxon>Bacteria</taxon>
        <taxon>Pseudomonadati</taxon>
        <taxon>Thermodesulfobacteriota</taxon>
        <taxon>Syntrophobacteria</taxon>
        <taxon>Syntrophobacterales</taxon>
        <taxon>Syntrophobacteraceae</taxon>
        <taxon>Desulforhabdus</taxon>
    </lineage>
</organism>
<keyword evidence="1" id="KW-1133">Transmembrane helix</keyword>
<feature type="transmembrane region" description="Helical" evidence="1">
    <location>
        <begin position="123"/>
        <end position="144"/>
    </location>
</feature>
<dbReference type="RefSeq" id="WP_281792943.1">
    <property type="nucleotide sequence ID" value="NZ_BSDR01000001.1"/>
</dbReference>
<evidence type="ECO:0000313" key="3">
    <source>
        <dbReference type="EMBL" id="GLI33762.1"/>
    </source>
</evidence>
<dbReference type="AlphaFoldDB" id="A0A9W6D402"/>
<keyword evidence="1" id="KW-0472">Membrane</keyword>
<name>A0A9W6D402_9BACT</name>
<keyword evidence="4" id="KW-1185">Reference proteome</keyword>
<feature type="transmembrane region" description="Helical" evidence="1">
    <location>
        <begin position="50"/>
        <end position="77"/>
    </location>
</feature>
<gene>
    <name evidence="3" type="ORF">DAMNIGENAA_11950</name>
</gene>
<dbReference type="InterPro" id="IPR013099">
    <property type="entry name" value="K_chnl_dom"/>
</dbReference>
<dbReference type="Pfam" id="PF07885">
    <property type="entry name" value="Ion_trans_2"/>
    <property type="match status" value="1"/>
</dbReference>
<feature type="transmembrane region" description="Helical" evidence="1">
    <location>
        <begin position="89"/>
        <end position="111"/>
    </location>
</feature>
<dbReference type="Gene3D" id="1.10.287.70">
    <property type="match status" value="1"/>
</dbReference>
<reference evidence="3" key="1">
    <citation type="submission" date="2022-12" db="EMBL/GenBank/DDBJ databases">
        <title>Reference genome sequencing for broad-spectrum identification of bacterial and archaeal isolates by mass spectrometry.</title>
        <authorList>
            <person name="Sekiguchi Y."/>
            <person name="Tourlousse D.M."/>
        </authorList>
    </citation>
    <scope>NUCLEOTIDE SEQUENCE</scope>
    <source>
        <strain evidence="3">ASRB1</strain>
    </source>
</reference>